<evidence type="ECO:0000259" key="15">
    <source>
        <dbReference type="PROSITE" id="PS51194"/>
    </source>
</evidence>
<dbReference type="GO" id="GO:0000716">
    <property type="term" value="P:transcription-coupled nucleotide-excision repair, DNA damage recognition"/>
    <property type="evidence" value="ECO:0007669"/>
    <property type="project" value="UniProtKB-UniRule"/>
</dbReference>
<sequence>MNIYYEAAAGLPFYRELSSAVDQGQLPASVSGLGAVHKAHIAMLLSLKRNVLVLCPDEASASRLAEDINELHGGSIACLFPSKDLVFASSVETASREYEQRRIGALMGLTLGSYRILTASAEAAMQSCIPKEALLSRCFTVSPGDSVDTSLLTDRLVEAGYVKSPVTEGRGQFSVRGSIIDIFPAGSEMPVRIELWGDEVDTVSTYDPETQRRFDTIKKAVFPPCCELGISCEELSKRLERLIGGLTGRSQEKARQNLQRELDSIRQGILPSSLDKYYSVIYGSPANLTDYFEDGLLIISEHSDCRERAASVEAQLKEDLKLLYEDGILCPGLDGFFVEYSSLLARASRLDTVYLDSFPRGSLRLKRLIAAEAFSSSSWSGDWATLDDELRSLISRGYCTVVLVGGSKSAGILVSDLEKSGYRASLLSDSSPLAPGTVLVGSGSLSGGLDYPSAKFAVITQRKTVSGRKKRPQKKQSNAERIHSLSDISTGDLVVHALHGIGRFGGISTITTSGVTKDYITIKYAGSDVLYVPVTQLDTVSRYIGPRDDENVKLNRLGTSEWTRTRARVKSACKDMADELIALYAKRQLAKGFAFSEDDSFQTEFEERFEYQETDDQLQSIQEIKADMQRPVPMDRLLCGDVGFGKTEVALRAAMKCVLSGKQCAVMVPTTVLAWQHYQTALRRFEHFPIKIELLSRFRSQKEQKNIVARLKSGDVELVIGTHRLVQGDIAFKDLGLLIIDEEQRFGVAHKEKLKELYPSVDILTLSATPIPRTLNMAMSGIRDMSVLEEPPSDRYPVQTYVIEHQHGIVVQAIQKELRRGGQVYYIHNRIETLSGCAFKLSQSLPDARIGVAHGQMPENELSEIWRQLIEHEIDILVCTTIIETGVDVPNVNTLIIEDADRFGLSQLYQLRGRVGRSSRRAYAYFTFRRGKVLSEIAAKRLSAIRELTQFGSGFKIAIRDLEIRGVGSILSARQHGHMEAVGYDMYLKLLEEAIAENRGEPVKKEDSDCVIDITVNAYIPNDYIEDTSSRLEAYRKIAAIKTPCDREDVLDELIDRYGDPPKSAVGLTDVALMRSQASRLGIKEISQKGSSVTFYIRSLFSVDGIMRLTQAYRDRILVNGSENGYFSIRLAKSQPPAELVKAVLRTMDEQ</sequence>
<dbReference type="PANTHER" id="PTHR47964:SF1">
    <property type="entry name" value="ATP-DEPENDENT DNA HELICASE HOMOLOG RECG, CHLOROPLASTIC"/>
    <property type="match status" value="1"/>
</dbReference>
<feature type="domain" description="Helicase C-terminal" evidence="15">
    <location>
        <begin position="810"/>
        <end position="963"/>
    </location>
</feature>
<dbReference type="GO" id="GO:0003684">
    <property type="term" value="F:damaged DNA binding"/>
    <property type="evidence" value="ECO:0007669"/>
    <property type="project" value="InterPro"/>
</dbReference>
<comment type="function">
    <text evidence="13">Couples transcription and DNA repair by recognizing RNA polymerase (RNAP) stalled at DNA lesions. Mediates ATP-dependent release of RNAP and its truncated transcript from the DNA, and recruitment of nucleotide excision repair machinery to the damaged site.</text>
</comment>
<keyword evidence="9 13" id="KW-0234">DNA repair</keyword>
<dbReference type="CDD" id="cd17991">
    <property type="entry name" value="DEXHc_TRCF"/>
    <property type="match status" value="1"/>
</dbReference>
<keyword evidence="6" id="KW-0347">Helicase</keyword>
<dbReference type="InterPro" id="IPR036101">
    <property type="entry name" value="CarD-like/TRCF_RID_sf"/>
</dbReference>
<dbReference type="Pfam" id="PF17757">
    <property type="entry name" value="UvrB_inter"/>
    <property type="match status" value="1"/>
</dbReference>
<gene>
    <name evidence="13 16" type="primary">mfd</name>
    <name evidence="16" type="ORF">IAD28_05830</name>
</gene>
<dbReference type="GO" id="GO:0003678">
    <property type="term" value="F:DNA helicase activity"/>
    <property type="evidence" value="ECO:0007669"/>
    <property type="project" value="TreeGrafter"/>
</dbReference>
<dbReference type="Gene3D" id="3.40.50.11180">
    <property type="match status" value="1"/>
</dbReference>
<dbReference type="InterPro" id="IPR014001">
    <property type="entry name" value="Helicase_ATP-bd"/>
</dbReference>
<dbReference type="InterPro" id="IPR003711">
    <property type="entry name" value="CarD-like/TRCF_RID"/>
</dbReference>
<comment type="similarity">
    <text evidence="11 13">In the C-terminal section; belongs to the helicase family. RecG subfamily.</text>
</comment>
<dbReference type="EC" id="3.6.4.-" evidence="13"/>
<dbReference type="HAMAP" id="MF_00969">
    <property type="entry name" value="TRCF"/>
    <property type="match status" value="1"/>
</dbReference>
<keyword evidence="4 13" id="KW-0227">DNA damage</keyword>
<dbReference type="InterPro" id="IPR047112">
    <property type="entry name" value="RecG/Mfd"/>
</dbReference>
<dbReference type="Pfam" id="PF00271">
    <property type="entry name" value="Helicase_C"/>
    <property type="match status" value="1"/>
</dbReference>
<dbReference type="InterPro" id="IPR027417">
    <property type="entry name" value="P-loop_NTPase"/>
</dbReference>
<comment type="similarity">
    <text evidence="10 13">In the N-terminal section; belongs to the UvrB family.</text>
</comment>
<name>A0A9D1NQY1_9FIRM</name>
<dbReference type="InterPro" id="IPR041471">
    <property type="entry name" value="UvrB_inter"/>
</dbReference>
<dbReference type="SUPFAM" id="SSF141259">
    <property type="entry name" value="CarD-like"/>
    <property type="match status" value="1"/>
</dbReference>
<dbReference type="SUPFAM" id="SSF52540">
    <property type="entry name" value="P-loop containing nucleoside triphosphate hydrolases"/>
    <property type="match status" value="4"/>
</dbReference>
<comment type="subcellular location">
    <subcellularLocation>
        <location evidence="1 13">Cytoplasm</location>
    </subcellularLocation>
</comment>
<evidence type="ECO:0000256" key="5">
    <source>
        <dbReference type="ARBA" id="ARBA00022801"/>
    </source>
</evidence>
<evidence type="ECO:0000256" key="8">
    <source>
        <dbReference type="ARBA" id="ARBA00023125"/>
    </source>
</evidence>
<dbReference type="FunFam" id="3.40.50.300:FF:000546">
    <property type="entry name" value="Transcription-repair-coupling factor"/>
    <property type="match status" value="1"/>
</dbReference>
<keyword evidence="7 13" id="KW-0067">ATP-binding</keyword>
<evidence type="ECO:0000256" key="2">
    <source>
        <dbReference type="ARBA" id="ARBA00022490"/>
    </source>
</evidence>
<evidence type="ECO:0000259" key="14">
    <source>
        <dbReference type="PROSITE" id="PS51192"/>
    </source>
</evidence>
<dbReference type="InterPro" id="IPR005118">
    <property type="entry name" value="TRCF_C"/>
</dbReference>
<evidence type="ECO:0000256" key="3">
    <source>
        <dbReference type="ARBA" id="ARBA00022741"/>
    </source>
</evidence>
<feature type="domain" description="Helicase ATP-binding" evidence="14">
    <location>
        <begin position="627"/>
        <end position="788"/>
    </location>
</feature>
<dbReference type="SMART" id="SM01058">
    <property type="entry name" value="CarD_TRCF"/>
    <property type="match status" value="1"/>
</dbReference>
<keyword evidence="8 13" id="KW-0238">DNA-binding</keyword>
<evidence type="ECO:0000256" key="10">
    <source>
        <dbReference type="ARBA" id="ARBA00061104"/>
    </source>
</evidence>
<evidence type="ECO:0000256" key="1">
    <source>
        <dbReference type="ARBA" id="ARBA00004496"/>
    </source>
</evidence>
<dbReference type="SMART" id="SM00982">
    <property type="entry name" value="TRCF"/>
    <property type="match status" value="1"/>
</dbReference>
<evidence type="ECO:0000256" key="12">
    <source>
        <dbReference type="ARBA" id="ARBA00070128"/>
    </source>
</evidence>
<evidence type="ECO:0000256" key="4">
    <source>
        <dbReference type="ARBA" id="ARBA00022763"/>
    </source>
</evidence>
<protein>
    <recommendedName>
        <fullName evidence="12 13">Transcription-repair-coupling factor</fullName>
        <shortName evidence="13">TRCF</shortName>
        <ecNumber evidence="13">3.6.4.-</ecNumber>
    </recommendedName>
</protein>
<evidence type="ECO:0000256" key="6">
    <source>
        <dbReference type="ARBA" id="ARBA00022806"/>
    </source>
</evidence>
<dbReference type="InterPro" id="IPR011545">
    <property type="entry name" value="DEAD/DEAH_box_helicase_dom"/>
</dbReference>
<accession>A0A9D1NQY1</accession>
<dbReference type="Proteomes" id="UP000823960">
    <property type="component" value="Unassembled WGS sequence"/>
</dbReference>
<dbReference type="SUPFAM" id="SSF143517">
    <property type="entry name" value="TRCF domain-like"/>
    <property type="match status" value="1"/>
</dbReference>
<dbReference type="EMBL" id="DVOL01000084">
    <property type="protein sequence ID" value="HIV11191.1"/>
    <property type="molecule type" value="Genomic_DNA"/>
</dbReference>
<dbReference type="SMART" id="SM00490">
    <property type="entry name" value="HELICc"/>
    <property type="match status" value="1"/>
</dbReference>
<dbReference type="Pfam" id="PF03461">
    <property type="entry name" value="TRCF"/>
    <property type="match status" value="1"/>
</dbReference>
<comment type="caution">
    <text evidence="16">The sequence shown here is derived from an EMBL/GenBank/DDBJ whole genome shotgun (WGS) entry which is preliminary data.</text>
</comment>
<evidence type="ECO:0000256" key="13">
    <source>
        <dbReference type="HAMAP-Rule" id="MF_00969"/>
    </source>
</evidence>
<dbReference type="AlphaFoldDB" id="A0A9D1NQY1"/>
<organism evidence="16 17">
    <name type="scientific">Candidatus Faeciplasma avium</name>
    <dbReference type="NCBI Taxonomy" id="2840798"/>
    <lineage>
        <taxon>Bacteria</taxon>
        <taxon>Bacillati</taxon>
        <taxon>Bacillota</taxon>
        <taxon>Clostridia</taxon>
        <taxon>Eubacteriales</taxon>
        <taxon>Oscillospiraceae</taxon>
        <taxon>Oscillospiraceae incertae sedis</taxon>
        <taxon>Candidatus Faeciplasma</taxon>
    </lineage>
</organism>
<keyword evidence="3 13" id="KW-0547">Nucleotide-binding</keyword>
<dbReference type="Pfam" id="PF00270">
    <property type="entry name" value="DEAD"/>
    <property type="match status" value="1"/>
</dbReference>
<dbReference type="GO" id="GO:0005737">
    <property type="term" value="C:cytoplasm"/>
    <property type="evidence" value="ECO:0007669"/>
    <property type="project" value="UniProtKB-SubCell"/>
</dbReference>
<dbReference type="Pfam" id="PF02559">
    <property type="entry name" value="CarD_TRCF_RID"/>
    <property type="match status" value="1"/>
</dbReference>
<dbReference type="Gene3D" id="3.40.50.300">
    <property type="entry name" value="P-loop containing nucleotide triphosphate hydrolases"/>
    <property type="match status" value="2"/>
</dbReference>
<dbReference type="PROSITE" id="PS51192">
    <property type="entry name" value="HELICASE_ATP_BIND_1"/>
    <property type="match status" value="1"/>
</dbReference>
<dbReference type="GO" id="GO:0006355">
    <property type="term" value="P:regulation of DNA-templated transcription"/>
    <property type="evidence" value="ECO:0007669"/>
    <property type="project" value="UniProtKB-UniRule"/>
</dbReference>
<dbReference type="GO" id="GO:0005524">
    <property type="term" value="F:ATP binding"/>
    <property type="evidence" value="ECO:0007669"/>
    <property type="project" value="UniProtKB-UniRule"/>
</dbReference>
<dbReference type="GO" id="GO:0016787">
    <property type="term" value="F:hydrolase activity"/>
    <property type="evidence" value="ECO:0007669"/>
    <property type="project" value="UniProtKB-KW"/>
</dbReference>
<dbReference type="Gene3D" id="2.40.10.170">
    <property type="match status" value="1"/>
</dbReference>
<dbReference type="InterPro" id="IPR004576">
    <property type="entry name" value="Mfd"/>
</dbReference>
<evidence type="ECO:0000256" key="9">
    <source>
        <dbReference type="ARBA" id="ARBA00023204"/>
    </source>
</evidence>
<keyword evidence="5 13" id="KW-0378">Hydrolase</keyword>
<dbReference type="PANTHER" id="PTHR47964">
    <property type="entry name" value="ATP-DEPENDENT DNA HELICASE HOMOLOG RECG, CHLOROPLASTIC"/>
    <property type="match status" value="1"/>
</dbReference>
<evidence type="ECO:0000256" key="7">
    <source>
        <dbReference type="ARBA" id="ARBA00022840"/>
    </source>
</evidence>
<reference evidence="16" key="2">
    <citation type="journal article" date="2021" name="PeerJ">
        <title>Extensive microbial diversity within the chicken gut microbiome revealed by metagenomics and culture.</title>
        <authorList>
            <person name="Gilroy R."/>
            <person name="Ravi A."/>
            <person name="Getino M."/>
            <person name="Pursley I."/>
            <person name="Horton D.L."/>
            <person name="Alikhan N.F."/>
            <person name="Baker D."/>
            <person name="Gharbi K."/>
            <person name="Hall N."/>
            <person name="Watson M."/>
            <person name="Adriaenssens E.M."/>
            <person name="Foster-Nyarko E."/>
            <person name="Jarju S."/>
            <person name="Secka A."/>
            <person name="Antonio M."/>
            <person name="Oren A."/>
            <person name="Chaudhuri R.R."/>
            <person name="La Ragione R."/>
            <person name="Hildebrand F."/>
            <person name="Pallen M.J."/>
        </authorList>
    </citation>
    <scope>NUCLEOTIDE SEQUENCE</scope>
    <source>
        <strain evidence="16">1370</strain>
    </source>
</reference>
<reference evidence="16" key="1">
    <citation type="submission" date="2020-10" db="EMBL/GenBank/DDBJ databases">
        <authorList>
            <person name="Gilroy R."/>
        </authorList>
    </citation>
    <scope>NUCLEOTIDE SEQUENCE</scope>
    <source>
        <strain evidence="16">1370</strain>
    </source>
</reference>
<dbReference type="Gene3D" id="3.30.2060.10">
    <property type="entry name" value="Penicillin-binding protein 1b domain"/>
    <property type="match status" value="1"/>
</dbReference>
<proteinExistence type="inferred from homology"/>
<evidence type="ECO:0000313" key="16">
    <source>
        <dbReference type="EMBL" id="HIV11191.1"/>
    </source>
</evidence>
<dbReference type="InterPro" id="IPR001650">
    <property type="entry name" value="Helicase_C-like"/>
</dbReference>
<evidence type="ECO:0000256" key="11">
    <source>
        <dbReference type="ARBA" id="ARBA00061399"/>
    </source>
</evidence>
<dbReference type="SMART" id="SM00487">
    <property type="entry name" value="DEXDc"/>
    <property type="match status" value="1"/>
</dbReference>
<dbReference type="PROSITE" id="PS51194">
    <property type="entry name" value="HELICASE_CTER"/>
    <property type="match status" value="1"/>
</dbReference>
<dbReference type="NCBIfam" id="TIGR00580">
    <property type="entry name" value="mfd"/>
    <property type="match status" value="1"/>
</dbReference>
<dbReference type="Gene3D" id="3.90.1150.50">
    <property type="entry name" value="Transcription-repair-coupling factor, D7 domain"/>
    <property type="match status" value="1"/>
</dbReference>
<evidence type="ECO:0000313" key="17">
    <source>
        <dbReference type="Proteomes" id="UP000823960"/>
    </source>
</evidence>
<dbReference type="InterPro" id="IPR037235">
    <property type="entry name" value="TRCF-like_C_D7"/>
</dbReference>
<keyword evidence="2 13" id="KW-0963">Cytoplasm</keyword>